<sequence>MNNKSTFLILTIASLTVLLISQMPSDAFADVISPKKQTKIGINHIDIICKANLVKVYRTNADSFDCFTPSTAEKLIKMGITKDIPKDKLDAKNSFRQNPSLGTVTGLSTVKQYGSEGKLSSNPRVISYLYVFEVCANDKTIRAPEVLIKSDSEAKTVKLAQKIVANTCYTSTAIIKATNSDSISASLTNKGMVTDKITELEINVADLQQKLSVLKKSLSDVAKKDPMTLDDDARKKISDTTNEISTLRTQLNQAKGELNKYLFALNAPPQLKPSDFTKQVLTFTGVPLKDTTTNIMSISRQTPGNTDKPDTTTGLKLYNVVFEACTGNDVLRAPEVKVTSDNEEKVIRIAEKIIANSCQMSTVKINAKDTKSITLEIANRSDISAKIVELDKMIETLSAEQRTLQVELNKLVVQSEKPVGYEQKVTDLSNKIIKLRNEINDAKFKMYGIMYEIYKTL</sequence>
<protein>
    <submittedName>
        <fullName evidence="2">Uncharacterized protein</fullName>
    </submittedName>
</protein>
<keyword evidence="3" id="KW-1185">Reference proteome</keyword>
<accession>A0A7D5R9Y8</accession>
<evidence type="ECO:0000313" key="2">
    <source>
        <dbReference type="EMBL" id="QLH06024.1"/>
    </source>
</evidence>
<evidence type="ECO:0000256" key="1">
    <source>
        <dbReference type="SAM" id="Coils"/>
    </source>
</evidence>
<keyword evidence="1" id="KW-0175">Coiled coil</keyword>
<dbReference type="GeneID" id="56066839"/>
<dbReference type="AlphaFoldDB" id="A0A7D5R9Y8"/>
<dbReference type="EMBL" id="CP026995">
    <property type="protein sequence ID" value="QLH06024.1"/>
    <property type="molecule type" value="Genomic_DNA"/>
</dbReference>
<name>A0A7D5R9Y8_9ARCH</name>
<dbReference type="KEGG" id="nue:C5F50_02220"/>
<feature type="coiled-coil region" evidence="1">
    <location>
        <begin position="190"/>
        <end position="257"/>
    </location>
</feature>
<dbReference type="OrthoDB" id="3069at2157"/>
<gene>
    <name evidence="2" type="ORF">C5F50_02220</name>
</gene>
<proteinExistence type="predicted"/>
<reference evidence="2 3" key="1">
    <citation type="submission" date="2018-02" db="EMBL/GenBank/DDBJ databases">
        <title>Complete genome of Nitrosopumilus ureaphilus PS0.</title>
        <authorList>
            <person name="Qin W."/>
            <person name="Zheng Y."/>
            <person name="Stahl D.A."/>
        </authorList>
    </citation>
    <scope>NUCLEOTIDE SEQUENCE [LARGE SCALE GENOMIC DNA]</scope>
    <source>
        <strain evidence="2 3">PS0</strain>
    </source>
</reference>
<evidence type="ECO:0000313" key="3">
    <source>
        <dbReference type="Proteomes" id="UP000509478"/>
    </source>
</evidence>
<organism evidence="2 3">
    <name type="scientific">Nitrosopumilus ureiphilus</name>
    <dbReference type="NCBI Taxonomy" id="1470067"/>
    <lineage>
        <taxon>Archaea</taxon>
        <taxon>Nitrososphaerota</taxon>
        <taxon>Nitrososphaeria</taxon>
        <taxon>Nitrosopumilales</taxon>
        <taxon>Nitrosopumilaceae</taxon>
        <taxon>Nitrosopumilus</taxon>
    </lineage>
</organism>
<dbReference type="Proteomes" id="UP000509478">
    <property type="component" value="Chromosome"/>
</dbReference>
<dbReference type="RefSeq" id="WP_179372085.1">
    <property type="nucleotide sequence ID" value="NZ_CP026995.1"/>
</dbReference>